<sequence length="462" mass="54014">MKAYILKFSFQHIQPEVWRRVIIPAGATFNRLHETIQYVTNFQSELEPYHSFGIEIEDIFITNNEEFLKEYKTQLFKGLKVKQPARIKIDQYIEKHGEFLYNYDFGDGWYIQIVLEDIVDDYYFGYPTLIAGEGIAPPEDVGGPRGYEEFLKIYHNPFHPEYLSTYAWAESMHYFLLDIDNANELLKHVKFKKTEWEHIDHENYYVLLDKYRGSDFVDVEALHNKDLIIQYAVACTNLYGVIEYPMFLKIYNSQNKSSLSSKELRALITTSEYKKQLEKQFVFVQQQAFVHEAIEYLGGYKAFLRGVSGKPCYVPAKEELLRYTDELYYEKTIHQEKLKKMLAKDFFGGSTLMAQEEIDELVDELQSTDADFNGIVKRFLVRYEFNDVKQANEYLQVIMKIANTTRIWENRGHTPEELSRRPKPIVDASPSIPLQVINGGKVGRNEPCPCGSGKKYKKCCGK</sequence>
<dbReference type="RefSeq" id="WP_126293733.1">
    <property type="nucleotide sequence ID" value="NZ_CP155468.1"/>
</dbReference>
<dbReference type="InterPro" id="IPR024047">
    <property type="entry name" value="MM3350-like_sf"/>
</dbReference>
<dbReference type="Gene3D" id="3.10.450.50">
    <property type="match status" value="1"/>
</dbReference>
<evidence type="ECO:0000313" key="3">
    <source>
        <dbReference type="Proteomes" id="UP000276349"/>
    </source>
</evidence>
<dbReference type="EMBL" id="RXNR01000014">
    <property type="protein sequence ID" value="RTQ94052.1"/>
    <property type="molecule type" value="Genomic_DNA"/>
</dbReference>
<dbReference type="Proteomes" id="UP000276349">
    <property type="component" value="Unassembled WGS sequence"/>
</dbReference>
<accession>A0A3S0QWK3</accession>
<proteinExistence type="predicted"/>
<dbReference type="Pfam" id="PF07929">
    <property type="entry name" value="PRiA4_ORF3"/>
    <property type="match status" value="1"/>
</dbReference>
<dbReference type="SUPFAM" id="SSF159941">
    <property type="entry name" value="MM3350-like"/>
    <property type="match status" value="1"/>
</dbReference>
<gene>
    <name evidence="2" type="ORF">EKG35_06655</name>
</gene>
<evidence type="ECO:0000259" key="1">
    <source>
        <dbReference type="Pfam" id="PF07929"/>
    </source>
</evidence>
<reference evidence="2 3" key="1">
    <citation type="submission" date="2018-12" db="EMBL/GenBank/DDBJ databases">
        <authorList>
            <person name="Yu L."/>
        </authorList>
    </citation>
    <scope>NUCLEOTIDE SEQUENCE [LARGE SCALE GENOMIC DNA]</scope>
    <source>
        <strain evidence="2 3">S5H2222</strain>
    </source>
</reference>
<dbReference type="Gene3D" id="3.10.290.30">
    <property type="entry name" value="MM3350-like"/>
    <property type="match status" value="1"/>
</dbReference>
<dbReference type="Pfam" id="PF02810">
    <property type="entry name" value="SEC-C"/>
    <property type="match status" value="1"/>
</dbReference>
<keyword evidence="3" id="KW-1185">Reference proteome</keyword>
<organism evidence="2 3">
    <name type="scientific">Lysinibacillus telephonicus</name>
    <dbReference type="NCBI Taxonomy" id="1714840"/>
    <lineage>
        <taxon>Bacteria</taxon>
        <taxon>Bacillati</taxon>
        <taxon>Bacillota</taxon>
        <taxon>Bacilli</taxon>
        <taxon>Bacillales</taxon>
        <taxon>Bacillaceae</taxon>
        <taxon>Lysinibacillus</taxon>
    </lineage>
</organism>
<name>A0A3S0QWK3_9BACI</name>
<comment type="caution">
    <text evidence="2">The sequence shown here is derived from an EMBL/GenBank/DDBJ whole genome shotgun (WGS) entry which is preliminary data.</text>
</comment>
<dbReference type="PANTHER" id="PTHR41878:SF1">
    <property type="entry name" value="TNPR PROTEIN"/>
    <property type="match status" value="1"/>
</dbReference>
<protein>
    <recommendedName>
        <fullName evidence="1">Plasmid pRiA4b Orf3-like domain-containing protein</fullName>
    </recommendedName>
</protein>
<dbReference type="PANTHER" id="PTHR41878">
    <property type="entry name" value="LEXA REPRESSOR-RELATED"/>
    <property type="match status" value="1"/>
</dbReference>
<dbReference type="InterPro" id="IPR004027">
    <property type="entry name" value="SEC_C_motif"/>
</dbReference>
<feature type="domain" description="Plasmid pRiA4b Orf3-like" evidence="1">
    <location>
        <begin position="3"/>
        <end position="172"/>
    </location>
</feature>
<dbReference type="SUPFAM" id="SSF103642">
    <property type="entry name" value="Sec-C motif"/>
    <property type="match status" value="1"/>
</dbReference>
<dbReference type="InterPro" id="IPR012912">
    <property type="entry name" value="Plasmid_pRiA4b_Orf3-like"/>
</dbReference>
<dbReference type="AlphaFoldDB" id="A0A3S0QWK3"/>
<dbReference type="OrthoDB" id="9801392at2"/>
<evidence type="ECO:0000313" key="2">
    <source>
        <dbReference type="EMBL" id="RTQ94052.1"/>
    </source>
</evidence>